<dbReference type="AlphaFoldDB" id="A0A0D9X283"/>
<dbReference type="STRING" id="77586.A0A0D9X283"/>
<keyword evidence="4 5" id="KW-0472">Membrane</keyword>
<comment type="subcellular location">
    <subcellularLocation>
        <location evidence="1">Mitochondrion inner membrane</location>
    </subcellularLocation>
</comment>
<evidence type="ECO:0000256" key="2">
    <source>
        <dbReference type="ARBA" id="ARBA00022792"/>
    </source>
</evidence>
<dbReference type="PANTHER" id="PTHR35308">
    <property type="entry name" value="CYTOCHROME C OXIDASE SUBUNIT 7"/>
    <property type="match status" value="1"/>
</dbReference>
<protein>
    <submittedName>
        <fullName evidence="6">Uncharacterized protein</fullName>
    </submittedName>
</protein>
<keyword evidence="3" id="KW-0496">Mitochondrion</keyword>
<evidence type="ECO:0000256" key="5">
    <source>
        <dbReference type="SAM" id="Phobius"/>
    </source>
</evidence>
<dbReference type="PANTHER" id="PTHR35308:SF1">
    <property type="entry name" value="CYTOCHROME C OXIDASE SUBUNIT 7"/>
    <property type="match status" value="1"/>
</dbReference>
<feature type="transmembrane region" description="Helical" evidence="5">
    <location>
        <begin position="32"/>
        <end position="57"/>
    </location>
</feature>
<reference evidence="7" key="2">
    <citation type="submission" date="2013-12" db="EMBL/GenBank/DDBJ databases">
        <authorList>
            <person name="Yu Y."/>
            <person name="Lee S."/>
            <person name="de Baynast K."/>
            <person name="Wissotski M."/>
            <person name="Liu L."/>
            <person name="Talag J."/>
            <person name="Goicoechea J."/>
            <person name="Angelova A."/>
            <person name="Jetty R."/>
            <person name="Kudrna D."/>
            <person name="Golser W."/>
            <person name="Rivera L."/>
            <person name="Zhang J."/>
            <person name="Wing R."/>
        </authorList>
    </citation>
    <scope>NUCLEOTIDE SEQUENCE</scope>
</reference>
<evidence type="ECO:0000313" key="6">
    <source>
        <dbReference type="EnsemblPlants" id="LPERR07G21250.1"/>
    </source>
</evidence>
<dbReference type="Proteomes" id="UP000032180">
    <property type="component" value="Chromosome 7"/>
</dbReference>
<evidence type="ECO:0000256" key="3">
    <source>
        <dbReference type="ARBA" id="ARBA00023128"/>
    </source>
</evidence>
<reference evidence="6" key="3">
    <citation type="submission" date="2015-04" db="UniProtKB">
        <authorList>
            <consortium name="EnsemblPlants"/>
        </authorList>
    </citation>
    <scope>IDENTIFICATION</scope>
</reference>
<dbReference type="InterPro" id="IPR039297">
    <property type="entry name" value="COX7a"/>
</dbReference>
<dbReference type="EnsemblPlants" id="LPERR07G21250.1">
    <property type="protein sequence ID" value="LPERR07G21250.1"/>
    <property type="gene ID" value="LPERR07G21250"/>
</dbReference>
<name>A0A0D9X283_9ORYZ</name>
<proteinExistence type="predicted"/>
<dbReference type="Gramene" id="LPERR07G21250.1">
    <property type="protein sequence ID" value="LPERR07G21250.1"/>
    <property type="gene ID" value="LPERR07G21250"/>
</dbReference>
<evidence type="ECO:0000256" key="1">
    <source>
        <dbReference type="ARBA" id="ARBA00004273"/>
    </source>
</evidence>
<keyword evidence="2" id="KW-0999">Mitochondrion inner membrane</keyword>
<organism evidence="6 7">
    <name type="scientific">Leersia perrieri</name>
    <dbReference type="NCBI Taxonomy" id="77586"/>
    <lineage>
        <taxon>Eukaryota</taxon>
        <taxon>Viridiplantae</taxon>
        <taxon>Streptophyta</taxon>
        <taxon>Embryophyta</taxon>
        <taxon>Tracheophyta</taxon>
        <taxon>Spermatophyta</taxon>
        <taxon>Magnoliopsida</taxon>
        <taxon>Liliopsida</taxon>
        <taxon>Poales</taxon>
        <taxon>Poaceae</taxon>
        <taxon>BOP clade</taxon>
        <taxon>Oryzoideae</taxon>
        <taxon>Oryzeae</taxon>
        <taxon>Oryzinae</taxon>
        <taxon>Leersia</taxon>
    </lineage>
</organism>
<evidence type="ECO:0000313" key="7">
    <source>
        <dbReference type="Proteomes" id="UP000032180"/>
    </source>
</evidence>
<accession>A0A0D9X283</accession>
<keyword evidence="5" id="KW-1133">Transmembrane helix</keyword>
<sequence length="67" mass="7749">MTETSFVSRERLFKQQDYFRNLTKYTHLKGRFAMITSVATPLVLAGSSLFMIGNGIYNMSHNIEKKE</sequence>
<dbReference type="Pfam" id="PF02238">
    <property type="entry name" value="COX7a"/>
    <property type="match status" value="1"/>
</dbReference>
<evidence type="ECO:0000256" key="4">
    <source>
        <dbReference type="ARBA" id="ARBA00023136"/>
    </source>
</evidence>
<dbReference type="GO" id="GO:0005743">
    <property type="term" value="C:mitochondrial inner membrane"/>
    <property type="evidence" value="ECO:0007669"/>
    <property type="project" value="UniProtKB-SubCell"/>
</dbReference>
<keyword evidence="5" id="KW-0812">Transmembrane</keyword>
<reference evidence="6 7" key="1">
    <citation type="submission" date="2012-08" db="EMBL/GenBank/DDBJ databases">
        <title>Oryza genome evolution.</title>
        <authorList>
            <person name="Wing R.A."/>
        </authorList>
    </citation>
    <scope>NUCLEOTIDE SEQUENCE</scope>
</reference>
<keyword evidence="7" id="KW-1185">Reference proteome</keyword>
<dbReference type="HOGENOM" id="CLU_204182_0_0_1"/>